<evidence type="ECO:0000313" key="1">
    <source>
        <dbReference type="EMBL" id="MDA2803978.1"/>
    </source>
</evidence>
<gene>
    <name evidence="1" type="ORF">O4U47_05600</name>
</gene>
<organism evidence="1 2">
    <name type="scientific">Nocardiopsis suaedae</name>
    <dbReference type="NCBI Taxonomy" id="3018444"/>
    <lineage>
        <taxon>Bacteria</taxon>
        <taxon>Bacillati</taxon>
        <taxon>Actinomycetota</taxon>
        <taxon>Actinomycetes</taxon>
        <taxon>Streptosporangiales</taxon>
        <taxon>Nocardiopsidaceae</taxon>
        <taxon>Nocardiopsis</taxon>
    </lineage>
</organism>
<comment type="caution">
    <text evidence="1">The sequence shown here is derived from an EMBL/GenBank/DDBJ whole genome shotgun (WGS) entry which is preliminary data.</text>
</comment>
<dbReference type="Proteomes" id="UP001165685">
    <property type="component" value="Unassembled WGS sequence"/>
</dbReference>
<proteinExistence type="predicted"/>
<dbReference type="EMBL" id="JAQFWP010000007">
    <property type="protein sequence ID" value="MDA2803978.1"/>
    <property type="molecule type" value="Genomic_DNA"/>
</dbReference>
<protein>
    <recommendedName>
        <fullName evidence="3">VWA domain-containing protein</fullName>
    </recommendedName>
</protein>
<sequence length="488" mass="53609">MRDTPDGDTYTDLLDCEDVLRFANAAISGTGQREFRTGAAGQRLTLDFLHDYVRVNFRDLYAASLALDVNDHNAARIVHGLLSDPGEPGAAALDRRTEGALVSQRLAHMPPQRVYRLFRRLAAERVNNRRTRTVIARWISRRRDLAFDAVKYRAGLTAAARHAHLRLPGEVSAFCFSPPHRAGSFATPLLESYREAHYTVEAAYELPLSVGEGFAAKHGVPRKEFLSRARASATGGELLRLDRSLRGHGLEGADLRRVGLTRLCSYVLALPVADREERREELTAALRAAARRIAGGQAGTWGPTAAVLDDSYSSFGSPVKRNRPLAVALACHFVLEELSVRYTPHWVSGRRDALTVRPEGATPLAETIMDALEDGPERLVVVSDGHDDAPPVPAALLDAWRTRVDPDRRTAAVHLNPVMDADEMEPARLAGSVPTVGIRDASALPSLVELARFGEGRSGLAELREHLDRRVAAYIADVDEKRTVQEVR</sequence>
<accession>A0ABT4TGZ8</accession>
<evidence type="ECO:0000313" key="2">
    <source>
        <dbReference type="Proteomes" id="UP001165685"/>
    </source>
</evidence>
<reference evidence="1" key="1">
    <citation type="submission" date="2023-01" db="EMBL/GenBank/DDBJ databases">
        <title>Draft genome sequence of Nocardiopsis sp. LSu2-4 isolated from halophytes.</title>
        <authorList>
            <person name="Duangmal K."/>
            <person name="Chantavorakit T."/>
        </authorList>
    </citation>
    <scope>NUCLEOTIDE SEQUENCE</scope>
    <source>
        <strain evidence="1">LSu2-4</strain>
    </source>
</reference>
<dbReference type="RefSeq" id="WP_270676466.1">
    <property type="nucleotide sequence ID" value="NZ_JAQFWP010000007.1"/>
</dbReference>
<keyword evidence="2" id="KW-1185">Reference proteome</keyword>
<name>A0ABT4TGZ8_9ACTN</name>
<evidence type="ECO:0008006" key="3">
    <source>
        <dbReference type="Google" id="ProtNLM"/>
    </source>
</evidence>